<dbReference type="OrthoDB" id="9813211at2"/>
<dbReference type="InterPro" id="IPR028098">
    <property type="entry name" value="Glyco_trans_4-like_N"/>
</dbReference>
<dbReference type="SUPFAM" id="SSF53756">
    <property type="entry name" value="UDP-Glycosyltransferase/glycogen phosphorylase"/>
    <property type="match status" value="1"/>
</dbReference>
<evidence type="ECO:0000313" key="3">
    <source>
        <dbReference type="EMBL" id="SFU19996.1"/>
    </source>
</evidence>
<dbReference type="PANTHER" id="PTHR45947:SF3">
    <property type="entry name" value="SULFOQUINOVOSYL TRANSFERASE SQD2"/>
    <property type="match status" value="1"/>
</dbReference>
<accession>A0A1I7E7Q4</accession>
<name>A0A1I7E7Q4_9BURK</name>
<dbReference type="PANTHER" id="PTHR45947">
    <property type="entry name" value="SULFOQUINOVOSYL TRANSFERASE SQD2"/>
    <property type="match status" value="1"/>
</dbReference>
<dbReference type="AlphaFoldDB" id="A0A1I7E7Q4"/>
<gene>
    <name evidence="3" type="ORF">SAMN05192563_1014185</name>
</gene>
<sequence length="380" mass="41671">MKKSPGCVLHVTEALGGGVLYAVAQLVNSQVDQGWVVVLAHSVRSDTPPTADLDEIFSSRVKRVVIPMVTAPDIWRDFLAILLIWRLVRRVSPTIVHLHSSKAGVVGRLAGVLAGYRQRLFYTPHGYAFLRQDVSRIKRKLFLLFERMATFVSGNVIACSPSEAEMARHRVFAQRVQLVENAVRPRVSKIASLEEGRLKVATVGRISPQKAPGRFKAIADRFSHSHAEFVWIGDGESKSELMTAGASEQTVSVTGWISREGVQETLLTADVFLLLSQWEGLPLSLIEAQLIGLPAIVSDIDGCREAVIDGVTGFVCHSDEDAVSALQRLIDDPILREKMGRAARLFATKRFALEKMVEGTFDAYGVDRQTALESGSLANG</sequence>
<dbReference type="InterPro" id="IPR001296">
    <property type="entry name" value="Glyco_trans_1"/>
</dbReference>
<dbReference type="Proteomes" id="UP000198844">
    <property type="component" value="Unassembled WGS sequence"/>
</dbReference>
<dbReference type="RefSeq" id="WP_093637733.1">
    <property type="nucleotide sequence ID" value="NZ_FPBH01000014.1"/>
</dbReference>
<evidence type="ECO:0000259" key="1">
    <source>
        <dbReference type="Pfam" id="PF00534"/>
    </source>
</evidence>
<dbReference type="Gene3D" id="3.40.50.2000">
    <property type="entry name" value="Glycogen Phosphorylase B"/>
    <property type="match status" value="2"/>
</dbReference>
<feature type="domain" description="Glycosyltransferase subfamily 4-like N-terminal" evidence="2">
    <location>
        <begin position="17"/>
        <end position="184"/>
    </location>
</feature>
<dbReference type="Pfam" id="PF13439">
    <property type="entry name" value="Glyco_transf_4"/>
    <property type="match status" value="1"/>
</dbReference>
<keyword evidence="3" id="KW-0808">Transferase</keyword>
<evidence type="ECO:0000259" key="2">
    <source>
        <dbReference type="Pfam" id="PF13439"/>
    </source>
</evidence>
<protein>
    <submittedName>
        <fullName evidence="3">Glycosyltransferase involved in cell wall bisynthesis</fullName>
    </submittedName>
</protein>
<reference evidence="3 4" key="1">
    <citation type="submission" date="2016-10" db="EMBL/GenBank/DDBJ databases">
        <authorList>
            <person name="de Groot N.N."/>
        </authorList>
    </citation>
    <scope>NUCLEOTIDE SEQUENCE [LARGE SCALE GENOMIC DNA]</scope>
    <source>
        <strain evidence="3 4">LMG 27731</strain>
    </source>
</reference>
<dbReference type="GO" id="GO:0016757">
    <property type="term" value="F:glycosyltransferase activity"/>
    <property type="evidence" value="ECO:0007669"/>
    <property type="project" value="InterPro"/>
</dbReference>
<proteinExistence type="predicted"/>
<feature type="domain" description="Glycosyl transferase family 1" evidence="1">
    <location>
        <begin position="189"/>
        <end position="344"/>
    </location>
</feature>
<evidence type="ECO:0000313" key="4">
    <source>
        <dbReference type="Proteomes" id="UP000198844"/>
    </source>
</evidence>
<organism evidence="3 4">
    <name type="scientific">Paraburkholderia aspalathi</name>
    <dbReference type="NCBI Taxonomy" id="1324617"/>
    <lineage>
        <taxon>Bacteria</taxon>
        <taxon>Pseudomonadati</taxon>
        <taxon>Pseudomonadota</taxon>
        <taxon>Betaproteobacteria</taxon>
        <taxon>Burkholderiales</taxon>
        <taxon>Burkholderiaceae</taxon>
        <taxon>Paraburkholderia</taxon>
    </lineage>
</organism>
<dbReference type="Pfam" id="PF00534">
    <property type="entry name" value="Glycos_transf_1"/>
    <property type="match status" value="1"/>
</dbReference>
<dbReference type="EMBL" id="FPBH01000014">
    <property type="protein sequence ID" value="SFU19996.1"/>
    <property type="molecule type" value="Genomic_DNA"/>
</dbReference>
<dbReference type="InterPro" id="IPR050194">
    <property type="entry name" value="Glycosyltransferase_grp1"/>
</dbReference>